<name>A0AAF0TTU0_SOLVR</name>
<reference evidence="1" key="1">
    <citation type="submission" date="2023-08" db="EMBL/GenBank/DDBJ databases">
        <title>A de novo genome assembly of Solanum verrucosum Schlechtendal, a Mexican diploid species geographically isolated from the other diploid A-genome species in potato relatives.</title>
        <authorList>
            <person name="Hosaka K."/>
        </authorList>
    </citation>
    <scope>NUCLEOTIDE SEQUENCE</scope>
    <source>
        <tissue evidence="1">Young leaves</tissue>
    </source>
</reference>
<protein>
    <submittedName>
        <fullName evidence="1">Uncharacterized protein</fullName>
    </submittedName>
</protein>
<keyword evidence="2" id="KW-1185">Reference proteome</keyword>
<accession>A0AAF0TTU0</accession>
<evidence type="ECO:0000313" key="2">
    <source>
        <dbReference type="Proteomes" id="UP001234989"/>
    </source>
</evidence>
<sequence length="50" mass="5904">MFRVDRAITKGHKHTNHSGCGLDHEPKNTPKFYLKNLKIDFKCLWMLSVF</sequence>
<evidence type="ECO:0000313" key="1">
    <source>
        <dbReference type="EMBL" id="WMV32917.1"/>
    </source>
</evidence>
<proteinExistence type="predicted"/>
<organism evidence="1 2">
    <name type="scientific">Solanum verrucosum</name>
    <dbReference type="NCBI Taxonomy" id="315347"/>
    <lineage>
        <taxon>Eukaryota</taxon>
        <taxon>Viridiplantae</taxon>
        <taxon>Streptophyta</taxon>
        <taxon>Embryophyta</taxon>
        <taxon>Tracheophyta</taxon>
        <taxon>Spermatophyta</taxon>
        <taxon>Magnoliopsida</taxon>
        <taxon>eudicotyledons</taxon>
        <taxon>Gunneridae</taxon>
        <taxon>Pentapetalae</taxon>
        <taxon>asterids</taxon>
        <taxon>lamiids</taxon>
        <taxon>Solanales</taxon>
        <taxon>Solanaceae</taxon>
        <taxon>Solanoideae</taxon>
        <taxon>Solaneae</taxon>
        <taxon>Solanum</taxon>
    </lineage>
</organism>
<gene>
    <name evidence="1" type="ORF">MTR67_026302</name>
</gene>
<dbReference type="Proteomes" id="UP001234989">
    <property type="component" value="Chromosome 6"/>
</dbReference>
<dbReference type="EMBL" id="CP133617">
    <property type="protein sequence ID" value="WMV32917.1"/>
    <property type="molecule type" value="Genomic_DNA"/>
</dbReference>
<dbReference type="AlphaFoldDB" id="A0AAF0TTU0"/>